<dbReference type="Pfam" id="PF07884">
    <property type="entry name" value="VKOR"/>
    <property type="match status" value="1"/>
</dbReference>
<evidence type="ECO:0000256" key="5">
    <source>
        <dbReference type="ARBA" id="ARBA00022989"/>
    </source>
</evidence>
<proteinExistence type="inferred from homology"/>
<dbReference type="CDD" id="cd12916">
    <property type="entry name" value="VKOR_1"/>
    <property type="match status" value="1"/>
</dbReference>
<keyword evidence="6" id="KW-0560">Oxidoreductase</keyword>
<keyword evidence="9" id="KW-0676">Redox-active center</keyword>
<comment type="subcellular location">
    <subcellularLocation>
        <location evidence="1">Membrane</location>
        <topology evidence="1">Multi-pass membrane protein</topology>
    </subcellularLocation>
</comment>
<dbReference type="AlphaFoldDB" id="A0AAE3GSV8"/>
<evidence type="ECO:0000313" key="12">
    <source>
        <dbReference type="EMBL" id="MCP2730120.1"/>
    </source>
</evidence>
<accession>A0AAE3GSV8</accession>
<feature type="domain" description="Thioredoxin" evidence="11">
    <location>
        <begin position="206"/>
        <end position="329"/>
    </location>
</feature>
<dbReference type="SUPFAM" id="SSF52833">
    <property type="entry name" value="Thioredoxin-like"/>
    <property type="match status" value="1"/>
</dbReference>
<organism evidence="12 13">
    <name type="scientific">Limnofasciculus baicalensis BBK-W-15</name>
    <dbReference type="NCBI Taxonomy" id="2699891"/>
    <lineage>
        <taxon>Bacteria</taxon>
        <taxon>Bacillati</taxon>
        <taxon>Cyanobacteriota</taxon>
        <taxon>Cyanophyceae</taxon>
        <taxon>Coleofasciculales</taxon>
        <taxon>Coleofasciculaceae</taxon>
        <taxon>Limnofasciculus</taxon>
        <taxon>Limnofasciculus baicalensis</taxon>
    </lineage>
</organism>
<dbReference type="Gene3D" id="3.40.30.10">
    <property type="entry name" value="Glutaredoxin"/>
    <property type="match status" value="1"/>
</dbReference>
<dbReference type="SMART" id="SM00756">
    <property type="entry name" value="VKc"/>
    <property type="match status" value="1"/>
</dbReference>
<feature type="transmembrane region" description="Helical" evidence="10">
    <location>
        <begin position="166"/>
        <end position="188"/>
    </location>
</feature>
<dbReference type="RefSeq" id="WP_254012886.1">
    <property type="nucleotide sequence ID" value="NZ_JAMZMM010000170.1"/>
</dbReference>
<dbReference type="PANTHER" id="PTHR34573:SF1">
    <property type="entry name" value="VITAMIN K EPOXIDE REDUCTASE DOMAIN-CONTAINING PROTEIN"/>
    <property type="match status" value="1"/>
</dbReference>
<dbReference type="GO" id="GO:0016020">
    <property type="term" value="C:membrane"/>
    <property type="evidence" value="ECO:0007669"/>
    <property type="project" value="UniProtKB-SubCell"/>
</dbReference>
<keyword evidence="7 10" id="KW-0472">Membrane</keyword>
<evidence type="ECO:0000256" key="9">
    <source>
        <dbReference type="ARBA" id="ARBA00023284"/>
    </source>
</evidence>
<keyword evidence="5 10" id="KW-1133">Transmembrane helix</keyword>
<comment type="caution">
    <text evidence="12">The sequence shown here is derived from an EMBL/GenBank/DDBJ whole genome shotgun (WGS) entry which is preliminary data.</text>
</comment>
<sequence length="329" mass="36110">MIRRRSVPWIHRWSRQLIGGIALVGTLDTLYLTLVEFGFFKEAAFCPTTGTINCQAVLSSNYAKVFGIPLSLFGMLAYIAIALFAVAPQLIDSSDNKKLRATVEESTWLLLFAGSTAMLVFSGYLVYLMAFEIKAFCIYCLLSVICSTALFIITIIGRTWEDMGQLFFTGILVMMVGLIGAVGVHSAASNPGFKQELNASGQVIIPPVPSSAPKEGVGWEIKMTSGEAEIALASHLTKVGVKEYIAYWCPHCHEQKELFGKEAYAEITHFDCAEPGNDNSQTKICADAGIKSYPTWEINGKLNPGVKTLQELADLTGYQGKRDFKYALR</sequence>
<dbReference type="PANTHER" id="PTHR34573">
    <property type="entry name" value="VKC DOMAIN-CONTAINING PROTEIN"/>
    <property type="match status" value="1"/>
</dbReference>
<name>A0AAE3GSV8_9CYAN</name>
<evidence type="ECO:0000256" key="6">
    <source>
        <dbReference type="ARBA" id="ARBA00023002"/>
    </source>
</evidence>
<keyword evidence="8" id="KW-1015">Disulfide bond</keyword>
<dbReference type="InterPro" id="IPR013766">
    <property type="entry name" value="Thioredoxin_domain"/>
</dbReference>
<dbReference type="InterPro" id="IPR012932">
    <property type="entry name" value="VKOR"/>
</dbReference>
<feature type="transmembrane region" description="Helical" evidence="10">
    <location>
        <begin position="21"/>
        <end position="40"/>
    </location>
</feature>
<evidence type="ECO:0000259" key="11">
    <source>
        <dbReference type="PROSITE" id="PS51352"/>
    </source>
</evidence>
<evidence type="ECO:0000256" key="10">
    <source>
        <dbReference type="SAM" id="Phobius"/>
    </source>
</evidence>
<comment type="similarity">
    <text evidence="2">Belongs to the VKOR family.</text>
</comment>
<dbReference type="GO" id="GO:0048038">
    <property type="term" value="F:quinone binding"/>
    <property type="evidence" value="ECO:0007669"/>
    <property type="project" value="UniProtKB-KW"/>
</dbReference>
<dbReference type="InterPro" id="IPR038354">
    <property type="entry name" value="VKOR_sf"/>
</dbReference>
<gene>
    <name evidence="12" type="ORF">NJ959_16940</name>
</gene>
<keyword evidence="3 10" id="KW-0812">Transmembrane</keyword>
<dbReference type="Proteomes" id="UP001204953">
    <property type="component" value="Unassembled WGS sequence"/>
</dbReference>
<feature type="transmembrane region" description="Helical" evidence="10">
    <location>
        <begin position="133"/>
        <end position="154"/>
    </location>
</feature>
<reference evidence="12" key="1">
    <citation type="submission" date="2022-06" db="EMBL/GenBank/DDBJ databases">
        <title>New cyanobacteria of genus Symplocastrum in benthos of Lake Baikal.</title>
        <authorList>
            <person name="Sorokovikova E."/>
            <person name="Tikhonova I."/>
            <person name="Krasnopeev A."/>
            <person name="Evseev P."/>
            <person name="Gladkikh A."/>
            <person name="Belykh O."/>
        </authorList>
    </citation>
    <scope>NUCLEOTIDE SEQUENCE</scope>
    <source>
        <strain evidence="12">BBK-W-15</strain>
    </source>
</reference>
<dbReference type="EMBL" id="JAMZMM010000170">
    <property type="protein sequence ID" value="MCP2730120.1"/>
    <property type="molecule type" value="Genomic_DNA"/>
</dbReference>
<dbReference type="GO" id="GO:0016491">
    <property type="term" value="F:oxidoreductase activity"/>
    <property type="evidence" value="ECO:0007669"/>
    <property type="project" value="UniProtKB-KW"/>
</dbReference>
<evidence type="ECO:0000256" key="2">
    <source>
        <dbReference type="ARBA" id="ARBA00006214"/>
    </source>
</evidence>
<evidence type="ECO:0000256" key="8">
    <source>
        <dbReference type="ARBA" id="ARBA00023157"/>
    </source>
</evidence>
<dbReference type="PROSITE" id="PS51352">
    <property type="entry name" value="THIOREDOXIN_2"/>
    <property type="match status" value="1"/>
</dbReference>
<evidence type="ECO:0000256" key="1">
    <source>
        <dbReference type="ARBA" id="ARBA00004141"/>
    </source>
</evidence>
<evidence type="ECO:0000256" key="3">
    <source>
        <dbReference type="ARBA" id="ARBA00022692"/>
    </source>
</evidence>
<protein>
    <submittedName>
        <fullName evidence="12">Vitamin K epoxide reductase family protein</fullName>
    </submittedName>
</protein>
<feature type="transmembrane region" description="Helical" evidence="10">
    <location>
        <begin position="66"/>
        <end position="87"/>
    </location>
</feature>
<evidence type="ECO:0000256" key="7">
    <source>
        <dbReference type="ARBA" id="ARBA00023136"/>
    </source>
</evidence>
<keyword evidence="4" id="KW-0874">Quinone</keyword>
<feature type="transmembrane region" description="Helical" evidence="10">
    <location>
        <begin position="108"/>
        <end position="127"/>
    </location>
</feature>
<keyword evidence="13" id="KW-1185">Reference proteome</keyword>
<evidence type="ECO:0000256" key="4">
    <source>
        <dbReference type="ARBA" id="ARBA00022719"/>
    </source>
</evidence>
<evidence type="ECO:0000313" key="13">
    <source>
        <dbReference type="Proteomes" id="UP001204953"/>
    </source>
</evidence>
<dbReference type="InterPro" id="IPR036249">
    <property type="entry name" value="Thioredoxin-like_sf"/>
</dbReference>
<dbReference type="InterPro" id="IPR044698">
    <property type="entry name" value="VKOR/LTO1"/>
</dbReference>
<dbReference type="Gene3D" id="1.20.1440.130">
    <property type="entry name" value="VKOR domain"/>
    <property type="match status" value="1"/>
</dbReference>